<dbReference type="GO" id="GO:0004519">
    <property type="term" value="F:endonuclease activity"/>
    <property type="evidence" value="ECO:0007669"/>
    <property type="project" value="UniProtKB-KW"/>
</dbReference>
<dbReference type="KEGG" id="caby:Cabys_3097"/>
<evidence type="ECO:0000256" key="1">
    <source>
        <dbReference type="ARBA" id="ARBA00007435"/>
    </source>
</evidence>
<sequence length="80" mass="9739">MYYTYVLESLASGRHYFGHTQNLEERLTRHNSGKVRSTKAFRPWRLIYYEEFATRSEAFQREQFFKTIEGRQWLKGRGIL</sequence>
<keyword evidence="3" id="KW-0378">Hydrolase</keyword>
<dbReference type="Pfam" id="PF01541">
    <property type="entry name" value="GIY-YIG"/>
    <property type="match status" value="1"/>
</dbReference>
<dbReference type="PaxDb" id="880073-Calab_0295"/>
<dbReference type="EMBL" id="CP018099">
    <property type="protein sequence ID" value="APF19845.1"/>
    <property type="molecule type" value="Genomic_DNA"/>
</dbReference>
<organism evidence="4 5">
    <name type="scientific">Caldithrix abyssi DSM 13497</name>
    <dbReference type="NCBI Taxonomy" id="880073"/>
    <lineage>
        <taxon>Bacteria</taxon>
        <taxon>Pseudomonadati</taxon>
        <taxon>Calditrichota</taxon>
        <taxon>Calditrichia</taxon>
        <taxon>Calditrichales</taxon>
        <taxon>Calditrichaceae</taxon>
        <taxon>Caldithrix</taxon>
    </lineage>
</organism>
<reference evidence="3 6" key="2">
    <citation type="submission" date="2016-11" db="EMBL/GenBank/DDBJ databases">
        <title>Genomic analysis of Caldithrix abyssi and proposal of a novel bacterial phylum Caldithrichaeota.</title>
        <authorList>
            <person name="Kublanov I."/>
            <person name="Sigalova O."/>
            <person name="Gavrilov S."/>
            <person name="Lebedinsky A."/>
            <person name="Ivanova N."/>
            <person name="Daum C."/>
            <person name="Reddy T."/>
            <person name="Klenk H.P."/>
            <person name="Goker M."/>
            <person name="Reva O."/>
            <person name="Miroshnichenko M."/>
            <person name="Kyprides N."/>
            <person name="Woyke T."/>
            <person name="Gelfand M."/>
        </authorList>
    </citation>
    <scope>NUCLEOTIDE SEQUENCE [LARGE SCALE GENOMIC DNA]</scope>
    <source>
        <strain evidence="3 6">LF13</strain>
    </source>
</reference>
<keyword evidence="5" id="KW-1185">Reference proteome</keyword>
<dbReference type="InterPro" id="IPR000305">
    <property type="entry name" value="GIY-YIG_endonuc"/>
</dbReference>
<dbReference type="OrthoDB" id="1495241at2"/>
<reference evidence="4 5" key="1">
    <citation type="submission" date="2011-09" db="EMBL/GenBank/DDBJ databases">
        <title>The permanent draft genome of Caldithrix abyssi DSM 13497.</title>
        <authorList>
            <consortium name="US DOE Joint Genome Institute (JGI-PGF)"/>
            <person name="Lucas S."/>
            <person name="Han J."/>
            <person name="Lapidus A."/>
            <person name="Bruce D."/>
            <person name="Goodwin L."/>
            <person name="Pitluck S."/>
            <person name="Peters L."/>
            <person name="Kyrpides N."/>
            <person name="Mavromatis K."/>
            <person name="Ivanova N."/>
            <person name="Mikhailova N."/>
            <person name="Chertkov O."/>
            <person name="Detter J.C."/>
            <person name="Tapia R."/>
            <person name="Han C."/>
            <person name="Land M."/>
            <person name="Hauser L."/>
            <person name="Markowitz V."/>
            <person name="Cheng J.-F."/>
            <person name="Hugenholtz P."/>
            <person name="Woyke T."/>
            <person name="Wu D."/>
            <person name="Spring S."/>
            <person name="Brambilla E."/>
            <person name="Klenk H.-P."/>
            <person name="Eisen J.A."/>
        </authorList>
    </citation>
    <scope>NUCLEOTIDE SEQUENCE [LARGE SCALE GENOMIC DNA]</scope>
    <source>
        <strain evidence="4 5">DSM 13497</strain>
    </source>
</reference>
<keyword evidence="3" id="KW-0540">Nuclease</keyword>
<keyword evidence="3" id="KW-0255">Endonuclease</keyword>
<evidence type="ECO:0000313" key="5">
    <source>
        <dbReference type="Proteomes" id="UP000004671"/>
    </source>
</evidence>
<dbReference type="EMBL" id="CM001402">
    <property type="protein sequence ID" value="EHO39941.1"/>
    <property type="molecule type" value="Genomic_DNA"/>
</dbReference>
<dbReference type="PROSITE" id="PS50164">
    <property type="entry name" value="GIY_YIG"/>
    <property type="match status" value="1"/>
</dbReference>
<name>H1XPM0_CALAY</name>
<dbReference type="InParanoid" id="H1XPM0"/>
<dbReference type="AlphaFoldDB" id="H1XPM0"/>
<gene>
    <name evidence="3" type="ORF">Cabys_3097</name>
    <name evidence="4" type="ORF">Calab_0295</name>
</gene>
<accession>H1XPM0</accession>
<evidence type="ECO:0000313" key="6">
    <source>
        <dbReference type="Proteomes" id="UP000183868"/>
    </source>
</evidence>
<comment type="similarity">
    <text evidence="1">Belongs to the UPF0213 family.</text>
</comment>
<protein>
    <submittedName>
        <fullName evidence="4">Excinuclease ABC C subunit domain protein</fullName>
    </submittedName>
    <submittedName>
        <fullName evidence="3">Putative endonuclease</fullName>
    </submittedName>
</protein>
<feature type="domain" description="GIY-YIG" evidence="2">
    <location>
        <begin position="1"/>
        <end position="77"/>
    </location>
</feature>
<dbReference type="PANTHER" id="PTHR34477">
    <property type="entry name" value="UPF0213 PROTEIN YHBQ"/>
    <property type="match status" value="1"/>
</dbReference>
<evidence type="ECO:0000313" key="3">
    <source>
        <dbReference type="EMBL" id="APF19845.1"/>
    </source>
</evidence>
<dbReference type="eggNOG" id="COG2827">
    <property type="taxonomic scope" value="Bacteria"/>
</dbReference>
<dbReference type="CDD" id="cd10449">
    <property type="entry name" value="GIY-YIG_SLX1_like"/>
    <property type="match status" value="1"/>
</dbReference>
<evidence type="ECO:0000259" key="2">
    <source>
        <dbReference type="PROSITE" id="PS50164"/>
    </source>
</evidence>
<dbReference type="RefSeq" id="WP_006926840.1">
    <property type="nucleotide sequence ID" value="NZ_CM001402.1"/>
</dbReference>
<dbReference type="Proteomes" id="UP000004671">
    <property type="component" value="Chromosome"/>
</dbReference>
<dbReference type="Proteomes" id="UP000183868">
    <property type="component" value="Chromosome"/>
</dbReference>
<dbReference type="Gene3D" id="3.40.1440.10">
    <property type="entry name" value="GIY-YIG endonuclease"/>
    <property type="match status" value="1"/>
</dbReference>
<dbReference type="InterPro" id="IPR050190">
    <property type="entry name" value="UPF0213_domain"/>
</dbReference>
<dbReference type="InterPro" id="IPR035901">
    <property type="entry name" value="GIY-YIG_endonuc_sf"/>
</dbReference>
<dbReference type="PANTHER" id="PTHR34477:SF1">
    <property type="entry name" value="UPF0213 PROTEIN YHBQ"/>
    <property type="match status" value="1"/>
</dbReference>
<dbReference type="SUPFAM" id="SSF82771">
    <property type="entry name" value="GIY-YIG endonuclease"/>
    <property type="match status" value="1"/>
</dbReference>
<proteinExistence type="inferred from homology"/>
<dbReference type="HOGENOM" id="CLU_135650_6_3_0"/>
<evidence type="ECO:0000313" key="4">
    <source>
        <dbReference type="EMBL" id="EHO39941.1"/>
    </source>
</evidence>